<evidence type="ECO:0000256" key="11">
    <source>
        <dbReference type="ARBA" id="ARBA00023136"/>
    </source>
</evidence>
<name>A0A3P7PFN3_9FIRM</name>
<keyword evidence="6" id="KW-0547">Nucleotide-binding</keyword>
<evidence type="ECO:0000259" key="13">
    <source>
        <dbReference type="PROSITE" id="PS50885"/>
    </source>
</evidence>
<feature type="transmembrane region" description="Helical" evidence="12">
    <location>
        <begin position="26"/>
        <end position="46"/>
    </location>
</feature>
<evidence type="ECO:0000256" key="12">
    <source>
        <dbReference type="SAM" id="Phobius"/>
    </source>
</evidence>
<organism evidence="14 15">
    <name type="scientific">Petrocella atlantisensis</name>
    <dbReference type="NCBI Taxonomy" id="2173034"/>
    <lineage>
        <taxon>Bacteria</taxon>
        <taxon>Bacillati</taxon>
        <taxon>Bacillota</taxon>
        <taxon>Clostridia</taxon>
        <taxon>Lachnospirales</taxon>
        <taxon>Vallitaleaceae</taxon>
        <taxon>Petrocella</taxon>
    </lineage>
</organism>
<comment type="subcellular location">
    <subcellularLocation>
        <location evidence="1">Cell membrane</location>
        <topology evidence="1">Multi-pass membrane protein</topology>
    </subcellularLocation>
</comment>
<dbReference type="InterPro" id="IPR036890">
    <property type="entry name" value="HATPase_C_sf"/>
</dbReference>
<dbReference type="Gene3D" id="6.10.340.10">
    <property type="match status" value="1"/>
</dbReference>
<keyword evidence="8" id="KW-0067">ATP-binding</keyword>
<keyword evidence="4" id="KW-0808">Transferase</keyword>
<dbReference type="InterPro" id="IPR003660">
    <property type="entry name" value="HAMP_dom"/>
</dbReference>
<keyword evidence="5 12" id="KW-0812">Transmembrane</keyword>
<evidence type="ECO:0000256" key="2">
    <source>
        <dbReference type="ARBA" id="ARBA00022475"/>
    </source>
</evidence>
<dbReference type="GO" id="GO:0005886">
    <property type="term" value="C:plasma membrane"/>
    <property type="evidence" value="ECO:0007669"/>
    <property type="project" value="UniProtKB-SubCell"/>
</dbReference>
<keyword evidence="7 14" id="KW-0418">Kinase</keyword>
<dbReference type="InterPro" id="IPR010559">
    <property type="entry name" value="Sig_transdc_His_kin_internal"/>
</dbReference>
<dbReference type="SUPFAM" id="SSF55874">
    <property type="entry name" value="ATPase domain of HSP90 chaperone/DNA topoisomerase II/histidine kinase"/>
    <property type="match status" value="1"/>
</dbReference>
<reference evidence="14 15" key="1">
    <citation type="submission" date="2018-09" db="EMBL/GenBank/DDBJ databases">
        <authorList>
            <person name="Postec A."/>
        </authorList>
    </citation>
    <scope>NUCLEOTIDE SEQUENCE [LARGE SCALE GENOMIC DNA]</scope>
    <source>
        <strain evidence="14">70B-A</strain>
    </source>
</reference>
<keyword evidence="11 12" id="KW-0472">Membrane</keyword>
<keyword evidence="10" id="KW-0902">Two-component regulatory system</keyword>
<proteinExistence type="predicted"/>
<evidence type="ECO:0000256" key="4">
    <source>
        <dbReference type="ARBA" id="ARBA00022679"/>
    </source>
</evidence>
<dbReference type="EMBL" id="LR130778">
    <property type="protein sequence ID" value="VDN48853.1"/>
    <property type="molecule type" value="Genomic_DNA"/>
</dbReference>
<gene>
    <name evidence="14" type="ORF">PATL70BA_2943</name>
</gene>
<dbReference type="AlphaFoldDB" id="A0A3P7PFN3"/>
<evidence type="ECO:0000256" key="9">
    <source>
        <dbReference type="ARBA" id="ARBA00022989"/>
    </source>
</evidence>
<dbReference type="Gene3D" id="3.30.565.10">
    <property type="entry name" value="Histidine kinase-like ATPase, C-terminal domain"/>
    <property type="match status" value="1"/>
</dbReference>
<protein>
    <submittedName>
        <fullName evidence="14">Autolysis histidine kinase LytS</fullName>
    </submittedName>
</protein>
<dbReference type="Pfam" id="PF06580">
    <property type="entry name" value="His_kinase"/>
    <property type="match status" value="1"/>
</dbReference>
<dbReference type="PROSITE" id="PS50885">
    <property type="entry name" value="HAMP"/>
    <property type="match status" value="1"/>
</dbReference>
<evidence type="ECO:0000256" key="5">
    <source>
        <dbReference type="ARBA" id="ARBA00022692"/>
    </source>
</evidence>
<keyword evidence="3" id="KW-0597">Phosphoprotein</keyword>
<dbReference type="PANTHER" id="PTHR34220">
    <property type="entry name" value="SENSOR HISTIDINE KINASE YPDA"/>
    <property type="match status" value="1"/>
</dbReference>
<dbReference type="RefSeq" id="WP_125137925.1">
    <property type="nucleotide sequence ID" value="NZ_LR130778.1"/>
</dbReference>
<feature type="transmembrane region" description="Helical" evidence="12">
    <location>
        <begin position="309"/>
        <end position="331"/>
    </location>
</feature>
<evidence type="ECO:0000256" key="10">
    <source>
        <dbReference type="ARBA" id="ARBA00023012"/>
    </source>
</evidence>
<evidence type="ECO:0000256" key="8">
    <source>
        <dbReference type="ARBA" id="ARBA00022840"/>
    </source>
</evidence>
<dbReference type="OrthoDB" id="138378at2"/>
<dbReference type="KEGG" id="cbar:PATL70BA_2943"/>
<evidence type="ECO:0000313" key="15">
    <source>
        <dbReference type="Proteomes" id="UP000279029"/>
    </source>
</evidence>
<evidence type="ECO:0000313" key="14">
    <source>
        <dbReference type="EMBL" id="VDN48853.1"/>
    </source>
</evidence>
<accession>A0A3P7PFN3</accession>
<feature type="domain" description="HAMP" evidence="13">
    <location>
        <begin position="329"/>
        <end position="381"/>
    </location>
</feature>
<keyword evidence="9 12" id="KW-1133">Transmembrane helix</keyword>
<dbReference type="InterPro" id="IPR003594">
    <property type="entry name" value="HATPase_dom"/>
</dbReference>
<dbReference type="PANTHER" id="PTHR34220:SF11">
    <property type="entry name" value="SENSOR PROTEIN KINASE HPTS"/>
    <property type="match status" value="1"/>
</dbReference>
<dbReference type="Proteomes" id="UP000279029">
    <property type="component" value="Chromosome"/>
</dbReference>
<evidence type="ECO:0000256" key="6">
    <source>
        <dbReference type="ARBA" id="ARBA00022741"/>
    </source>
</evidence>
<keyword evidence="2" id="KW-1003">Cell membrane</keyword>
<dbReference type="GO" id="GO:0005524">
    <property type="term" value="F:ATP binding"/>
    <property type="evidence" value="ECO:0007669"/>
    <property type="project" value="UniProtKB-KW"/>
</dbReference>
<evidence type="ECO:0000256" key="7">
    <source>
        <dbReference type="ARBA" id="ARBA00022777"/>
    </source>
</evidence>
<dbReference type="GO" id="GO:0000155">
    <property type="term" value="F:phosphorelay sensor kinase activity"/>
    <property type="evidence" value="ECO:0007669"/>
    <property type="project" value="InterPro"/>
</dbReference>
<evidence type="ECO:0000256" key="3">
    <source>
        <dbReference type="ARBA" id="ARBA00022553"/>
    </source>
</evidence>
<sequence length="597" mass="69900">MILFSKLFKRILKPNFIFDNHLRNKIIMIVLISILLPTVLFFIYIYTFVSDYFYTHYVDTSISQATSHLEDSIVTNLRILENSYHLLLSNQSIRENLYIQEQTEPSYYNDQLVKLNIETELKYIMGNDFAFNSGLIESVFIFSNSDAYYALLFNYLPDESLLNYNLDFYDLYKQENESIIRYNESNKTIYYMKTIDDYITGEKLGKVLIGIDFEVLKGEYESDDYRDWISLIYDNDGIYRFNTNPDLIGLPVSEEILEHAAYKKTTRITSDNESYLVLSEHINDLDLTLINYAPIQYFGRDFWRFLPDYVYFIILSVLISIVVGIYSVSYITEPLEKITLTIADVSNSNFKAKMPMYKYKELNDLSIVYNKMIDQIQYLFNEVYEKQLLVQESELKALHAQINPHFIFNVLETITWEARISENEKIEQMITALAQLLRSNFSFTNQEKYVIEHELDYINFYLYLQTVRFVERLSYTIDISSDSLLQLYIPKFSIQTLVENAIIHGIEKKTGNSHLTIKVEECDHELHILVEDDGIGFDASILDLSGHNRPSPNQHIGLQNVDRRIKLLYGDHYGIHINSIIGQGTTAEILIPKDKEA</sequence>
<dbReference type="Pfam" id="PF02518">
    <property type="entry name" value="HATPase_c"/>
    <property type="match status" value="1"/>
</dbReference>
<dbReference type="InterPro" id="IPR050640">
    <property type="entry name" value="Bact_2-comp_sensor_kinase"/>
</dbReference>
<keyword evidence="15" id="KW-1185">Reference proteome</keyword>
<dbReference type="SMART" id="SM00387">
    <property type="entry name" value="HATPase_c"/>
    <property type="match status" value="1"/>
</dbReference>
<evidence type="ECO:0000256" key="1">
    <source>
        <dbReference type="ARBA" id="ARBA00004651"/>
    </source>
</evidence>